<keyword evidence="2" id="KW-1185">Reference proteome</keyword>
<dbReference type="AlphaFoldDB" id="A0A8H9LZV7"/>
<evidence type="ECO:0000313" key="2">
    <source>
        <dbReference type="Proteomes" id="UP000608923"/>
    </source>
</evidence>
<name>A0A8H9LZV7_9BURK</name>
<dbReference type="RefSeq" id="WP_189391613.1">
    <property type="nucleotide sequence ID" value="NZ_BMZN01000002.1"/>
</dbReference>
<organism evidence="1 2">
    <name type="scientific">Alcaligenes pakistanensis</name>
    <dbReference type="NCBI Taxonomy" id="1482717"/>
    <lineage>
        <taxon>Bacteria</taxon>
        <taxon>Pseudomonadati</taxon>
        <taxon>Pseudomonadota</taxon>
        <taxon>Betaproteobacteria</taxon>
        <taxon>Burkholderiales</taxon>
        <taxon>Alcaligenaceae</taxon>
        <taxon>Alcaligenes</taxon>
    </lineage>
</organism>
<reference evidence="2" key="1">
    <citation type="journal article" date="2019" name="Int. J. Syst. Evol. Microbiol.">
        <title>The Global Catalogue of Microorganisms (GCM) 10K type strain sequencing project: providing services to taxonomists for standard genome sequencing and annotation.</title>
        <authorList>
            <consortium name="The Broad Institute Genomics Platform"/>
            <consortium name="The Broad Institute Genome Sequencing Center for Infectious Disease"/>
            <person name="Wu L."/>
            <person name="Ma J."/>
        </authorList>
    </citation>
    <scope>NUCLEOTIDE SEQUENCE [LARGE SCALE GENOMIC DNA]</scope>
    <source>
        <strain evidence="2">KCTC 42083</strain>
    </source>
</reference>
<sequence>MTDTPKQQLKETDRLPSSAWVRFLRSYGPTPNNLTLFDEYVLGALSRAKVQPIHLSTPWLEKMALHIDSKAPGSLLIAGTAGDGKTYHCRSLWAHIGGAPKVWAETGSVKEHRLTDGRLAVFIKDLSEFNGEESDLPLQRLEKSVLGKDDSEVVILAANHGQLLDRLRDLERRQGRDHPLRKPLQECFLQTGPPPDRLAVFDLSRTTSRETIDEISKVVAGHAEWDNCLHCSLKTTGKVCPIDENRRRLLGESDGGQLVRRLGDLIEVARLNGLHLPVRDLLALCSNMILGYADPKGAKENLMTCADVPKIQENGQISKASIYSNAFGANLPKRRISQRPIFLAMASFGVGEETTNAADGLLVYGKDDLKLQTDFERLVALDPIYGATVEFRTAQDGYLEGHEGARLEGNFSEFLEMLEAQRRRLYFTLPEAEPGYPHWSMTAFRFAGDYLAAIESLKGKKSVSENTRGRIARGLNRVMTGLLLENADRIFIASSGGFTQSRVSVLCDHETPARRQGGVGMAIRLDEETGRPQLDVSLSPGPGNSVAFDLTPIRYEFLSRVAEGSLPASFSNECLEDLLAFKAKLLRMAEIVRKGGSDSYDDDLGEDTSALTLNFIDIEPGGRGFTRPVTVRLPA</sequence>
<gene>
    <name evidence="1" type="ORF">GCM10010096_11690</name>
</gene>
<evidence type="ECO:0000313" key="1">
    <source>
        <dbReference type="EMBL" id="GHC42530.1"/>
    </source>
</evidence>
<protein>
    <submittedName>
        <fullName evidence="1">Uncharacterized protein</fullName>
    </submittedName>
</protein>
<proteinExistence type="predicted"/>
<comment type="caution">
    <text evidence="1">The sequence shown here is derived from an EMBL/GenBank/DDBJ whole genome shotgun (WGS) entry which is preliminary data.</text>
</comment>
<accession>A0A8H9LZV7</accession>
<dbReference type="Proteomes" id="UP000608923">
    <property type="component" value="Unassembled WGS sequence"/>
</dbReference>
<dbReference type="EMBL" id="BMZN01000002">
    <property type="protein sequence ID" value="GHC42530.1"/>
    <property type="molecule type" value="Genomic_DNA"/>
</dbReference>